<evidence type="ECO:0000259" key="1">
    <source>
        <dbReference type="Pfam" id="PF08241"/>
    </source>
</evidence>
<proteinExistence type="predicted"/>
<dbReference type="Proteomes" id="UP000887540">
    <property type="component" value="Unplaced"/>
</dbReference>
<keyword evidence="2" id="KW-1185">Reference proteome</keyword>
<sequence>MGIVAICVRETSRLTEVVTMDNVQLGRYPNLFVEWGAKSVIGIDDNEEMIKNCLDKYQDNPSLKFSKSPYQDLDFKNEFDVITSIHSLYYDYSVESLNQTFFKISKALKPGGLFFAFLVNGSAIASLSEEEERERIQKLGMFF</sequence>
<name>A0A914DE51_9BILA</name>
<organism evidence="2 3">
    <name type="scientific">Acrobeloides nanus</name>
    <dbReference type="NCBI Taxonomy" id="290746"/>
    <lineage>
        <taxon>Eukaryota</taxon>
        <taxon>Metazoa</taxon>
        <taxon>Ecdysozoa</taxon>
        <taxon>Nematoda</taxon>
        <taxon>Chromadorea</taxon>
        <taxon>Rhabditida</taxon>
        <taxon>Tylenchina</taxon>
        <taxon>Cephalobomorpha</taxon>
        <taxon>Cephaloboidea</taxon>
        <taxon>Cephalobidae</taxon>
        <taxon>Acrobeloides</taxon>
    </lineage>
</organism>
<accession>A0A914DE51</accession>
<evidence type="ECO:0000313" key="3">
    <source>
        <dbReference type="WBParaSite" id="ACRNAN_scaffold22970.g20684.t1"/>
    </source>
</evidence>
<protein>
    <submittedName>
        <fullName evidence="3">Methyltransferase domain-containing protein</fullName>
    </submittedName>
</protein>
<dbReference type="Gene3D" id="3.40.50.150">
    <property type="entry name" value="Vaccinia Virus protein VP39"/>
    <property type="match status" value="1"/>
</dbReference>
<feature type="domain" description="Methyltransferase type 11" evidence="1">
    <location>
        <begin position="26"/>
        <end position="115"/>
    </location>
</feature>
<reference evidence="3" key="1">
    <citation type="submission" date="2022-11" db="UniProtKB">
        <authorList>
            <consortium name="WormBaseParasite"/>
        </authorList>
    </citation>
    <scope>IDENTIFICATION</scope>
</reference>
<evidence type="ECO:0000313" key="2">
    <source>
        <dbReference type="Proteomes" id="UP000887540"/>
    </source>
</evidence>
<dbReference type="InterPro" id="IPR013216">
    <property type="entry name" value="Methyltransf_11"/>
</dbReference>
<dbReference type="AlphaFoldDB" id="A0A914DE51"/>
<dbReference type="GO" id="GO:0008757">
    <property type="term" value="F:S-adenosylmethionine-dependent methyltransferase activity"/>
    <property type="evidence" value="ECO:0007669"/>
    <property type="project" value="InterPro"/>
</dbReference>
<dbReference type="CDD" id="cd02440">
    <property type="entry name" value="AdoMet_MTases"/>
    <property type="match status" value="1"/>
</dbReference>
<dbReference type="InterPro" id="IPR029063">
    <property type="entry name" value="SAM-dependent_MTases_sf"/>
</dbReference>
<dbReference type="Pfam" id="PF08241">
    <property type="entry name" value="Methyltransf_11"/>
    <property type="match status" value="1"/>
</dbReference>
<dbReference type="WBParaSite" id="ACRNAN_scaffold22970.g20684.t1">
    <property type="protein sequence ID" value="ACRNAN_scaffold22970.g20684.t1"/>
    <property type="gene ID" value="ACRNAN_scaffold22970.g20684"/>
</dbReference>
<dbReference type="SUPFAM" id="SSF53335">
    <property type="entry name" value="S-adenosyl-L-methionine-dependent methyltransferases"/>
    <property type="match status" value="1"/>
</dbReference>